<dbReference type="RefSeq" id="WP_112570881.1">
    <property type="nucleotide sequence ID" value="NZ_CP043450.1"/>
</dbReference>
<feature type="region of interest" description="Disordered" evidence="1">
    <location>
        <begin position="59"/>
        <end position="80"/>
    </location>
</feature>
<evidence type="ECO:0000313" key="2">
    <source>
        <dbReference type="EMBL" id="QEM13804.1"/>
    </source>
</evidence>
<feature type="region of interest" description="Disordered" evidence="1">
    <location>
        <begin position="1"/>
        <end position="42"/>
    </location>
</feature>
<dbReference type="EMBL" id="CP043450">
    <property type="protein sequence ID" value="QEM13804.1"/>
    <property type="molecule type" value="Genomic_DNA"/>
</dbReference>
<organism evidence="2 3">
    <name type="scientific">Mucilaginibacter rubeus</name>
    <dbReference type="NCBI Taxonomy" id="2027860"/>
    <lineage>
        <taxon>Bacteria</taxon>
        <taxon>Pseudomonadati</taxon>
        <taxon>Bacteroidota</taxon>
        <taxon>Sphingobacteriia</taxon>
        <taxon>Sphingobacteriales</taxon>
        <taxon>Sphingobacteriaceae</taxon>
        <taxon>Mucilaginibacter</taxon>
    </lineage>
</organism>
<sequence length="80" mass="8721">MAIPENPNLDDAQENKDPGNEYEQNEGQDTGNEIIDNSEPDVAGLNAASRAAESSFTLNFEDGYAPAPNKKDEDQQSLKH</sequence>
<proteinExistence type="predicted"/>
<dbReference type="AlphaFoldDB" id="A0A5C1I7G5"/>
<dbReference type="Proteomes" id="UP000251402">
    <property type="component" value="Chromosome"/>
</dbReference>
<evidence type="ECO:0000256" key="1">
    <source>
        <dbReference type="SAM" id="MobiDB-lite"/>
    </source>
</evidence>
<feature type="compositionally biased region" description="Basic and acidic residues" evidence="1">
    <location>
        <begin position="69"/>
        <end position="80"/>
    </location>
</feature>
<evidence type="ECO:0000313" key="3">
    <source>
        <dbReference type="Proteomes" id="UP000251402"/>
    </source>
</evidence>
<reference evidence="2" key="1">
    <citation type="submission" date="2019-08" db="EMBL/GenBank/DDBJ databases">
        <title>Comparative genome analysis confer to the adaptation heavy metal polluted environment.</title>
        <authorList>
            <person name="Li Y."/>
        </authorList>
    </citation>
    <scope>NUCLEOTIDE SEQUENCE [LARGE SCALE GENOMIC DNA]</scope>
    <source>
        <strain evidence="2">P1</strain>
    </source>
</reference>
<accession>A0A5C1I7G5</accession>
<gene>
    <name evidence="2" type="ORF">DEO27_028570</name>
</gene>
<dbReference type="OrthoDB" id="797847at2"/>
<protein>
    <submittedName>
        <fullName evidence="2">Uncharacterized protein</fullName>
    </submittedName>
</protein>
<name>A0A5C1I7G5_9SPHI</name>
<keyword evidence="3" id="KW-1185">Reference proteome</keyword>
<dbReference type="KEGG" id="mrub:DEO27_028570"/>